<proteinExistence type="predicted"/>
<dbReference type="EMBL" id="JACVVK020000026">
    <property type="protein sequence ID" value="KAK7502430.1"/>
    <property type="molecule type" value="Genomic_DNA"/>
</dbReference>
<name>A0ABD0LS62_9CAEN</name>
<evidence type="ECO:0000313" key="2">
    <source>
        <dbReference type="Proteomes" id="UP001519460"/>
    </source>
</evidence>
<evidence type="ECO:0000313" key="1">
    <source>
        <dbReference type="EMBL" id="KAK7502430.1"/>
    </source>
</evidence>
<gene>
    <name evidence="1" type="ORF">BaRGS_00006383</name>
</gene>
<keyword evidence="2" id="KW-1185">Reference proteome</keyword>
<dbReference type="AlphaFoldDB" id="A0ABD0LS62"/>
<reference evidence="1 2" key="1">
    <citation type="journal article" date="2023" name="Sci. Data">
        <title>Genome assembly of the Korean intertidal mud-creeper Batillaria attramentaria.</title>
        <authorList>
            <person name="Patra A.K."/>
            <person name="Ho P.T."/>
            <person name="Jun S."/>
            <person name="Lee S.J."/>
            <person name="Kim Y."/>
            <person name="Won Y.J."/>
        </authorList>
    </citation>
    <scope>NUCLEOTIDE SEQUENCE [LARGE SCALE GENOMIC DNA]</scope>
    <source>
        <strain evidence="1">Wonlab-2016</strain>
    </source>
</reference>
<protein>
    <submittedName>
        <fullName evidence="1">Uncharacterized protein</fullName>
    </submittedName>
</protein>
<organism evidence="1 2">
    <name type="scientific">Batillaria attramentaria</name>
    <dbReference type="NCBI Taxonomy" id="370345"/>
    <lineage>
        <taxon>Eukaryota</taxon>
        <taxon>Metazoa</taxon>
        <taxon>Spiralia</taxon>
        <taxon>Lophotrochozoa</taxon>
        <taxon>Mollusca</taxon>
        <taxon>Gastropoda</taxon>
        <taxon>Caenogastropoda</taxon>
        <taxon>Sorbeoconcha</taxon>
        <taxon>Cerithioidea</taxon>
        <taxon>Batillariidae</taxon>
        <taxon>Batillaria</taxon>
    </lineage>
</organism>
<accession>A0ABD0LS62</accession>
<comment type="caution">
    <text evidence="1">The sequence shown here is derived from an EMBL/GenBank/DDBJ whole genome shotgun (WGS) entry which is preliminary data.</text>
</comment>
<sequence>MALLTQCRLVRAGFSFRPNLSSQRALYYLSSLPKCHAKHDEVGDKRFLWTRLGNKISDVDPSVHASFQEPVHQSSHFTRATQRPTGAPHEMAANISCHFKRKFLFVVNFEDIIMIRTASV</sequence>
<dbReference type="Proteomes" id="UP001519460">
    <property type="component" value="Unassembled WGS sequence"/>
</dbReference>